<evidence type="ECO:0000313" key="2">
    <source>
        <dbReference type="EMBL" id="PTQ78411.1"/>
    </source>
</evidence>
<dbReference type="Gene3D" id="3.90.1580.10">
    <property type="entry name" value="paralog of FGE (formylglycine-generating enzyme)"/>
    <property type="match status" value="1"/>
</dbReference>
<proteinExistence type="predicted"/>
<dbReference type="InterPro" id="IPR016187">
    <property type="entry name" value="CTDL_fold"/>
</dbReference>
<evidence type="ECO:0000313" key="3">
    <source>
        <dbReference type="Proteomes" id="UP000244128"/>
    </source>
</evidence>
<organism evidence="2 3">
    <name type="scientific">Nitrosomonas oligotropha</name>
    <dbReference type="NCBI Taxonomy" id="42354"/>
    <lineage>
        <taxon>Bacteria</taxon>
        <taxon>Pseudomonadati</taxon>
        <taxon>Pseudomonadota</taxon>
        <taxon>Betaproteobacteria</taxon>
        <taxon>Nitrosomonadales</taxon>
        <taxon>Nitrosomonadaceae</taxon>
        <taxon>Nitrosomonas</taxon>
    </lineage>
</organism>
<sequence>MFKIRKHSVFPEEFPESWASDWGEDEFGLWMAFTYKGVRQAFRWCEPGMFLMGSPSDEPERYDNELQHQVTLTKGFWIADTAVTQGLWQVIMGDNPSRFNGDENPVETVSWNDAQAFITMMNGIKAELKLCLPTEAQWEYACRAGTSTPFSWGEQIDSSLVNFDGTMPYNNGRKSEYREKTVAVKALPCNDWGLHQMHGNVREWCQDWYDDYPSQPVIDPQGPKSGIDRVQRGGLWMNFGRDCRSARRNAITPPGRNYRFGFRLARGH</sequence>
<dbReference type="Pfam" id="PF03781">
    <property type="entry name" value="FGE-sulfatase"/>
    <property type="match status" value="1"/>
</dbReference>
<dbReference type="InterPro" id="IPR042095">
    <property type="entry name" value="SUMF_sf"/>
</dbReference>
<dbReference type="AlphaFoldDB" id="A0A2T5I3K1"/>
<dbReference type="EMBL" id="QAOI01000003">
    <property type="protein sequence ID" value="PTQ78411.1"/>
    <property type="molecule type" value="Genomic_DNA"/>
</dbReference>
<protein>
    <submittedName>
        <fullName evidence="2">Formylglycine-generating enzyme required for sulfatase activity</fullName>
    </submittedName>
</protein>
<feature type="domain" description="Sulfatase-modifying factor enzyme-like" evidence="1">
    <location>
        <begin position="45"/>
        <end position="266"/>
    </location>
</feature>
<name>A0A2T5I3K1_9PROT</name>
<comment type="caution">
    <text evidence="2">The sequence shown here is derived from an EMBL/GenBank/DDBJ whole genome shotgun (WGS) entry which is preliminary data.</text>
</comment>
<dbReference type="InterPro" id="IPR005532">
    <property type="entry name" value="SUMF_dom"/>
</dbReference>
<dbReference type="PANTHER" id="PTHR23150">
    <property type="entry name" value="SULFATASE MODIFYING FACTOR 1, 2"/>
    <property type="match status" value="1"/>
</dbReference>
<accession>A0A2T5I3K1</accession>
<gene>
    <name evidence="2" type="ORF">C8R26_103174</name>
</gene>
<evidence type="ECO:0000259" key="1">
    <source>
        <dbReference type="Pfam" id="PF03781"/>
    </source>
</evidence>
<dbReference type="RefSeq" id="WP_107802365.1">
    <property type="nucleotide sequence ID" value="NZ_QAOI01000003.1"/>
</dbReference>
<dbReference type="InterPro" id="IPR051043">
    <property type="entry name" value="Sulfatase_Mod_Factor_Kinase"/>
</dbReference>
<dbReference type="SUPFAM" id="SSF56436">
    <property type="entry name" value="C-type lectin-like"/>
    <property type="match status" value="1"/>
</dbReference>
<dbReference type="Proteomes" id="UP000244128">
    <property type="component" value="Unassembled WGS sequence"/>
</dbReference>
<dbReference type="GO" id="GO:0120147">
    <property type="term" value="F:formylglycine-generating oxidase activity"/>
    <property type="evidence" value="ECO:0007669"/>
    <property type="project" value="TreeGrafter"/>
</dbReference>
<dbReference type="PANTHER" id="PTHR23150:SF19">
    <property type="entry name" value="FORMYLGLYCINE-GENERATING ENZYME"/>
    <property type="match status" value="1"/>
</dbReference>
<reference evidence="2 3" key="1">
    <citation type="submission" date="2018-04" db="EMBL/GenBank/DDBJ databases">
        <title>Active sludge and wastewater microbial communities from Klosterneuburg, Austria.</title>
        <authorList>
            <person name="Wagner M."/>
        </authorList>
    </citation>
    <scope>NUCLEOTIDE SEQUENCE [LARGE SCALE GENOMIC DNA]</scope>
    <source>
        <strain evidence="2 3">Nm49</strain>
    </source>
</reference>